<dbReference type="PANTHER" id="PTHR43095">
    <property type="entry name" value="SUGAR KINASE"/>
    <property type="match status" value="1"/>
</dbReference>
<feature type="domain" description="Carbohydrate kinase FGGY N-terminal" evidence="7">
    <location>
        <begin position="4"/>
        <end position="216"/>
    </location>
</feature>
<dbReference type="InterPro" id="IPR050406">
    <property type="entry name" value="FGGY_Carb_Kinase"/>
</dbReference>
<sequence length="441" mass="48556">MTRYYLAIDIGASSGRHIVGWQEEGALRTEEVYRFKNGVTEADGHLTWDVGRLEREVRAGIDAALEKYPGLESLSIDTWGVDYVLLKEREPVLPCYAYRDSRTETAVPRVQGLLPFEELYARTGVQFQPFNTIYQLYADKLAGRLEGVTGWLMMPEYLMWRLCESAPPCGHEYTNASTTGLLNAATGEFDLEIIKRLGLPESLFGELCQPGTPLGEYKGIKVLLCPTHDTASAVEGIPMENGVEGTDQLFLSSGTWSLLGAKLPQAVTTPESRRANFSNEGGVGYIRYLKNIMGMWMANNLRAELCPGEDFPAIVRAAQESAYPGLVDVTAQRFMAPGSMSGEMSAALAESGFDAPKTCGDYFRCAYRSLAKCYGESVRELESLTGRKYATLYIVGGGAKNDFLNRLTEEETGLRVVALPIEATALGNLKCQIRAEEESQC</sequence>
<evidence type="ECO:0000256" key="3">
    <source>
        <dbReference type="ARBA" id="ARBA00022741"/>
    </source>
</evidence>
<reference evidence="10 12" key="3">
    <citation type="submission" date="2020-11" db="EMBL/GenBank/DDBJ databases">
        <title>Closed and high quality bacterial genomes of the OMM12 community.</title>
        <authorList>
            <person name="Marbouty M."/>
            <person name="Lamy-Besnier Q."/>
            <person name="Debarbieux L."/>
            <person name="Koszul R."/>
        </authorList>
    </citation>
    <scope>NUCLEOTIDE SEQUENCE [LARGE SCALE GENOMIC DNA]</scope>
    <source>
        <strain evidence="10 12">KB18</strain>
    </source>
</reference>
<dbReference type="Proteomes" id="UP000196710">
    <property type="component" value="Chromosome"/>
</dbReference>
<dbReference type="InterPro" id="IPR043129">
    <property type="entry name" value="ATPase_NBD"/>
</dbReference>
<dbReference type="AlphaFoldDB" id="A0A1Z2XV37"/>
<dbReference type="InterPro" id="IPR013449">
    <property type="entry name" value="Rhamnulokinase"/>
</dbReference>
<organism evidence="10 12">
    <name type="scientific">Acutalibacter muris</name>
    <dbReference type="NCBI Taxonomy" id="1796620"/>
    <lineage>
        <taxon>Bacteria</taxon>
        <taxon>Bacillati</taxon>
        <taxon>Bacillota</taxon>
        <taxon>Clostridia</taxon>
        <taxon>Eubacteriales</taxon>
        <taxon>Acutalibacteraceae</taxon>
        <taxon>Acutalibacter</taxon>
    </lineage>
</organism>
<dbReference type="Pfam" id="PF02782">
    <property type="entry name" value="FGGY_C"/>
    <property type="match status" value="1"/>
</dbReference>
<keyword evidence="2" id="KW-0808">Transferase</keyword>
<keyword evidence="5" id="KW-0067">ATP-binding</keyword>
<dbReference type="Pfam" id="PF00370">
    <property type="entry name" value="FGGY_N"/>
    <property type="match status" value="1"/>
</dbReference>
<protein>
    <submittedName>
        <fullName evidence="10">Rhamnulokinase</fullName>
    </submittedName>
</protein>
<evidence type="ECO:0000313" key="11">
    <source>
        <dbReference type="Proteomes" id="UP000196710"/>
    </source>
</evidence>
<dbReference type="CDD" id="cd07771">
    <property type="entry name" value="ASKHA_NBD_FGGY_RhaB-like"/>
    <property type="match status" value="1"/>
</dbReference>
<evidence type="ECO:0000256" key="2">
    <source>
        <dbReference type="ARBA" id="ARBA00022679"/>
    </source>
</evidence>
<evidence type="ECO:0000313" key="9">
    <source>
        <dbReference type="EMBL" id="ASB42300.1"/>
    </source>
</evidence>
<comment type="similarity">
    <text evidence="1">Belongs to the FGGY kinase family.</text>
</comment>
<keyword evidence="11" id="KW-1185">Reference proteome</keyword>
<dbReference type="GO" id="GO:0005524">
    <property type="term" value="F:ATP binding"/>
    <property type="evidence" value="ECO:0007669"/>
    <property type="project" value="UniProtKB-KW"/>
</dbReference>
<evidence type="ECO:0000256" key="4">
    <source>
        <dbReference type="ARBA" id="ARBA00022777"/>
    </source>
</evidence>
<dbReference type="GO" id="GO:0019301">
    <property type="term" value="P:rhamnose catabolic process"/>
    <property type="evidence" value="ECO:0007669"/>
    <property type="project" value="InterPro"/>
</dbReference>
<dbReference type="RefSeq" id="WP_066538148.1">
    <property type="nucleotide sequence ID" value="NZ_CP021422.1"/>
</dbReference>
<evidence type="ECO:0000256" key="6">
    <source>
        <dbReference type="ARBA" id="ARBA00023308"/>
    </source>
</evidence>
<feature type="domain" description="Carbohydrate kinase FGGY C-terminal" evidence="8">
    <location>
        <begin position="250"/>
        <end position="435"/>
    </location>
</feature>
<dbReference type="InterPro" id="IPR018485">
    <property type="entry name" value="FGGY_C"/>
</dbReference>
<name>A0A1Z2XV37_9FIRM</name>
<keyword evidence="6" id="KW-0684">Rhamnose metabolism</keyword>
<evidence type="ECO:0000259" key="7">
    <source>
        <dbReference type="Pfam" id="PF00370"/>
    </source>
</evidence>
<keyword evidence="4" id="KW-0418">Kinase</keyword>
<accession>A0A1Z2XV37</accession>
<dbReference type="SUPFAM" id="SSF53067">
    <property type="entry name" value="Actin-like ATPase domain"/>
    <property type="match status" value="2"/>
</dbReference>
<dbReference type="Proteomes" id="UP000596035">
    <property type="component" value="Chromosome"/>
</dbReference>
<dbReference type="GO" id="GO:0008993">
    <property type="term" value="F:rhamnulokinase activity"/>
    <property type="evidence" value="ECO:0007669"/>
    <property type="project" value="InterPro"/>
</dbReference>
<dbReference type="KEGG" id="amur:ADH66_17550"/>
<reference evidence="9" key="1">
    <citation type="journal article" date="2017" name="Genome Announc.">
        <title>High-Quality Whole-Genome Sequences of the Oligo-Mouse-Microbiota Bacterial Community.</title>
        <authorList>
            <person name="Garzetti D."/>
            <person name="Brugiroux S."/>
            <person name="Bunk B."/>
            <person name="Pukall R."/>
            <person name="McCoy K.D."/>
            <person name="Macpherson A.J."/>
            <person name="Stecher B."/>
        </authorList>
    </citation>
    <scope>NUCLEOTIDE SEQUENCE</scope>
    <source>
        <strain evidence="9">KB18</strain>
    </source>
</reference>
<dbReference type="InterPro" id="IPR018484">
    <property type="entry name" value="FGGY_N"/>
</dbReference>
<gene>
    <name evidence="9" type="ORF">ADH66_17550</name>
    <name evidence="10" type="ORF">I5Q82_07950</name>
</gene>
<dbReference type="PANTHER" id="PTHR43095:SF5">
    <property type="entry name" value="XYLULOSE KINASE"/>
    <property type="match status" value="1"/>
</dbReference>
<dbReference type="EMBL" id="CP021422">
    <property type="protein sequence ID" value="ASB42300.1"/>
    <property type="molecule type" value="Genomic_DNA"/>
</dbReference>
<evidence type="ECO:0000313" key="12">
    <source>
        <dbReference type="Proteomes" id="UP000596035"/>
    </source>
</evidence>
<dbReference type="EMBL" id="CP065321">
    <property type="protein sequence ID" value="QQR31580.1"/>
    <property type="molecule type" value="Genomic_DNA"/>
</dbReference>
<evidence type="ECO:0000313" key="10">
    <source>
        <dbReference type="EMBL" id="QQR31580.1"/>
    </source>
</evidence>
<dbReference type="Gene3D" id="3.30.420.40">
    <property type="match status" value="2"/>
</dbReference>
<proteinExistence type="inferred from homology"/>
<evidence type="ECO:0000256" key="5">
    <source>
        <dbReference type="ARBA" id="ARBA00022840"/>
    </source>
</evidence>
<reference evidence="11" key="2">
    <citation type="submission" date="2017-05" db="EMBL/GenBank/DDBJ databases">
        <title>Improved OligoMM genomes.</title>
        <authorList>
            <person name="Garzetti D."/>
        </authorList>
    </citation>
    <scope>NUCLEOTIDE SEQUENCE [LARGE SCALE GENOMIC DNA]</scope>
    <source>
        <strain evidence="11">KB18</strain>
    </source>
</reference>
<evidence type="ECO:0000256" key="1">
    <source>
        <dbReference type="ARBA" id="ARBA00009156"/>
    </source>
</evidence>
<evidence type="ECO:0000259" key="8">
    <source>
        <dbReference type="Pfam" id="PF02782"/>
    </source>
</evidence>
<keyword evidence="3" id="KW-0547">Nucleotide-binding</keyword>